<dbReference type="AlphaFoldDB" id="A0A934N9U1"/>
<reference evidence="2" key="1">
    <citation type="submission" date="2020-10" db="EMBL/GenBank/DDBJ databases">
        <title>Ca. Dormibacterota MAGs.</title>
        <authorList>
            <person name="Montgomery K."/>
        </authorList>
    </citation>
    <scope>NUCLEOTIDE SEQUENCE [LARGE SCALE GENOMIC DNA]</scope>
    <source>
        <strain evidence="2">SC8812_S17_10</strain>
    </source>
</reference>
<dbReference type="PANTHER" id="PTHR37488:SF2">
    <property type="entry name" value="DUF1275 DOMAIN-CONTAINING PROTEIN"/>
    <property type="match status" value="1"/>
</dbReference>
<proteinExistence type="predicted"/>
<comment type="caution">
    <text evidence="2">The sequence shown here is derived from an EMBL/GenBank/DDBJ whole genome shotgun (WGS) entry which is preliminary data.</text>
</comment>
<dbReference type="PANTHER" id="PTHR37488">
    <property type="entry name" value="DUF1275 DOMAIN-CONTAINING PROTEIN"/>
    <property type="match status" value="1"/>
</dbReference>
<organism evidence="2 3">
    <name type="scientific">Candidatus Nephthysia bennettiae</name>
    <dbReference type="NCBI Taxonomy" id="3127016"/>
    <lineage>
        <taxon>Bacteria</taxon>
        <taxon>Bacillati</taxon>
        <taxon>Candidatus Dormiibacterota</taxon>
        <taxon>Candidatus Dormibacteria</taxon>
        <taxon>Candidatus Dormibacterales</taxon>
        <taxon>Candidatus Dormibacteraceae</taxon>
        <taxon>Candidatus Nephthysia</taxon>
    </lineage>
</organism>
<accession>A0A934N9U1</accession>
<evidence type="ECO:0000256" key="1">
    <source>
        <dbReference type="SAM" id="Phobius"/>
    </source>
</evidence>
<keyword evidence="3" id="KW-1185">Reference proteome</keyword>
<dbReference type="RefSeq" id="WP_338202398.1">
    <property type="nucleotide sequence ID" value="NZ_JAEKNR010000136.1"/>
</dbReference>
<feature type="transmembrane region" description="Helical" evidence="1">
    <location>
        <begin position="62"/>
        <end position="82"/>
    </location>
</feature>
<sequence length="228" mass="22918">MTITGRIDQGRALQTLLLVLTTVSGLVDAVSYLKLGHVFVANMTGNVVFVGFALAGATEVSAVPSLIAIMSFLLAALAAGRLERSMSASPARLLSAAAAVQLAILLVVAAVGVVVSPSTDPARYVMVALLSAAMGIQSATTTRLKVPGFNSTVVLTTMLSTLASNSRLAGGSGAQNGWRIVAVLAMLTGGLAGTLLLFHVAVVAPVGLAAIVVAAVSVSAQLVGRRLA</sequence>
<feature type="transmembrane region" description="Helical" evidence="1">
    <location>
        <begin position="204"/>
        <end position="224"/>
    </location>
</feature>
<feature type="transmembrane region" description="Helical" evidence="1">
    <location>
        <begin position="177"/>
        <end position="198"/>
    </location>
</feature>
<name>A0A934N9U1_9BACT</name>
<dbReference type="InterPro" id="IPR010699">
    <property type="entry name" value="DUF1275"/>
</dbReference>
<dbReference type="Pfam" id="PF06912">
    <property type="entry name" value="DUF1275"/>
    <property type="match status" value="1"/>
</dbReference>
<feature type="transmembrane region" description="Helical" evidence="1">
    <location>
        <begin position="94"/>
        <end position="115"/>
    </location>
</feature>
<protein>
    <submittedName>
        <fullName evidence="2">DUF1275 domain-containing protein</fullName>
    </submittedName>
</protein>
<gene>
    <name evidence="2" type="ORF">JF922_13305</name>
</gene>
<keyword evidence="1" id="KW-0812">Transmembrane</keyword>
<evidence type="ECO:0000313" key="3">
    <source>
        <dbReference type="Proteomes" id="UP000612893"/>
    </source>
</evidence>
<evidence type="ECO:0000313" key="2">
    <source>
        <dbReference type="EMBL" id="MBJ7599044.1"/>
    </source>
</evidence>
<keyword evidence="1" id="KW-1133">Transmembrane helix</keyword>
<keyword evidence="1" id="KW-0472">Membrane</keyword>
<dbReference type="EMBL" id="JAEKNR010000136">
    <property type="protein sequence ID" value="MBJ7599044.1"/>
    <property type="molecule type" value="Genomic_DNA"/>
</dbReference>
<dbReference type="Proteomes" id="UP000612893">
    <property type="component" value="Unassembled WGS sequence"/>
</dbReference>